<sequence length="52" mass="6143">MSYYFRVFAPVGLNCLFTFVKQCSQAINGKRRFFAEKSEKYNSERIGRLKRG</sequence>
<dbReference type="AlphaFoldDB" id="D4DMT9"/>
<accession>D4DMT9</accession>
<proteinExistence type="predicted"/>
<gene>
    <name evidence="1" type="ORF">NEIELOOT_00363</name>
</gene>
<reference evidence="1 2" key="1">
    <citation type="submission" date="2010-02" db="EMBL/GenBank/DDBJ databases">
        <authorList>
            <person name="Weinstock G."/>
            <person name="Sodergren E."/>
            <person name="Clifton S."/>
            <person name="Fulton L."/>
            <person name="Fulton B."/>
            <person name="Courtney L."/>
            <person name="Fronick C."/>
            <person name="Harrison M."/>
            <person name="Strong C."/>
            <person name="Farmer C."/>
            <person name="Delahaunty K."/>
            <person name="Markovic C."/>
            <person name="Hall O."/>
            <person name="Minx P."/>
            <person name="Tomlinson C."/>
            <person name="Mitreva M."/>
            <person name="Nelson J."/>
            <person name="Hou S."/>
            <person name="Wollam A."/>
            <person name="Pepin K.H."/>
            <person name="Johnson M."/>
            <person name="Bhonagiri V."/>
            <person name="Zhang X."/>
            <person name="Suruliraj S."/>
            <person name="Warren W."/>
            <person name="Chinwalla A."/>
            <person name="Mardis E.R."/>
            <person name="Wilson R.K."/>
        </authorList>
    </citation>
    <scope>NUCLEOTIDE SEQUENCE [LARGE SCALE GENOMIC DNA]</scope>
    <source>
        <strain evidence="1 2">ATCC 29315</strain>
    </source>
</reference>
<dbReference type="Proteomes" id="UP000005536">
    <property type="component" value="Unassembled WGS sequence"/>
</dbReference>
<evidence type="ECO:0000313" key="1">
    <source>
        <dbReference type="EMBL" id="EFE50844.1"/>
    </source>
</evidence>
<organism evidence="1 2">
    <name type="scientific">Neisseria elongata subsp. glycolytica ATCC 29315</name>
    <dbReference type="NCBI Taxonomy" id="546263"/>
    <lineage>
        <taxon>Bacteria</taxon>
        <taxon>Pseudomonadati</taxon>
        <taxon>Pseudomonadota</taxon>
        <taxon>Betaproteobacteria</taxon>
        <taxon>Neisseriales</taxon>
        <taxon>Neisseriaceae</taxon>
        <taxon>Neisseria</taxon>
    </lineage>
</organism>
<dbReference type="EMBL" id="ADBF01000009">
    <property type="protein sequence ID" value="EFE50844.1"/>
    <property type="molecule type" value="Genomic_DNA"/>
</dbReference>
<evidence type="ECO:0000313" key="2">
    <source>
        <dbReference type="Proteomes" id="UP000005536"/>
    </source>
</evidence>
<comment type="caution">
    <text evidence="1">The sequence shown here is derived from an EMBL/GenBank/DDBJ whole genome shotgun (WGS) entry which is preliminary data.</text>
</comment>
<name>D4DMT9_NEIEG</name>
<protein>
    <submittedName>
        <fullName evidence="1">Uncharacterized protein</fullName>
    </submittedName>
</protein>